<accession>A0ABS3ERS3</accession>
<evidence type="ECO:0000313" key="1">
    <source>
        <dbReference type="EMBL" id="MBO0134619.1"/>
    </source>
</evidence>
<comment type="caution">
    <text evidence="1">The sequence shown here is derived from an EMBL/GenBank/DDBJ whole genome shotgun (WGS) entry which is preliminary data.</text>
</comment>
<reference evidence="1 2" key="1">
    <citation type="submission" date="2021-03" db="EMBL/GenBank/DDBJ databases">
        <title>Whole genome sequence of Agrobacterium sp. strain Rnr.</title>
        <authorList>
            <person name="Mafakheri H."/>
            <person name="Taghavi S.M."/>
            <person name="Nemanja K."/>
            <person name="Osdaghi E."/>
        </authorList>
    </citation>
    <scope>NUCLEOTIDE SEQUENCE [LARGE SCALE GENOMIC DNA]</scope>
    <source>
        <strain evidence="1 2">Rnr</strain>
    </source>
</reference>
<dbReference type="SUPFAM" id="SSF48076">
    <property type="entry name" value="LigA subunit of an aromatic-ring-opening dioxygenase LigAB"/>
    <property type="match status" value="1"/>
</dbReference>
<proteinExistence type="predicted"/>
<sequence>MGERDVQLVLEDLVGKPSSQKAFKSDPNAYLANFNLSDAERNAFGDLSVDCLVKTAAFINKFSDAELSVGSLWIKDQV</sequence>
<dbReference type="EMBL" id="JAFLNA010000024">
    <property type="protein sequence ID" value="MBO0134619.1"/>
    <property type="molecule type" value="Genomic_DNA"/>
</dbReference>
<evidence type="ECO:0000313" key="2">
    <source>
        <dbReference type="Proteomes" id="UP000664699"/>
    </source>
</evidence>
<gene>
    <name evidence="1" type="ORF">JZX89_28145</name>
</gene>
<dbReference type="InterPro" id="IPR036622">
    <property type="entry name" value="LigA_sf"/>
</dbReference>
<organism evidence="1 2">
    <name type="scientific">Agrobacterium burrii</name>
    <dbReference type="NCBI Taxonomy" id="2815339"/>
    <lineage>
        <taxon>Bacteria</taxon>
        <taxon>Pseudomonadati</taxon>
        <taxon>Pseudomonadota</taxon>
        <taxon>Alphaproteobacteria</taxon>
        <taxon>Hyphomicrobiales</taxon>
        <taxon>Rhizobiaceae</taxon>
        <taxon>Rhizobium/Agrobacterium group</taxon>
        <taxon>Agrobacterium</taxon>
        <taxon>Agrobacterium tumefaciens complex</taxon>
    </lineage>
</organism>
<name>A0ABS3ERS3_9HYPH</name>
<dbReference type="Proteomes" id="UP000664699">
    <property type="component" value="Unassembled WGS sequence"/>
</dbReference>
<protein>
    <submittedName>
        <fullName evidence="1">Uncharacterized protein</fullName>
    </submittedName>
</protein>
<keyword evidence="2" id="KW-1185">Reference proteome</keyword>
<dbReference type="RefSeq" id="WP_207136095.1">
    <property type="nucleotide sequence ID" value="NZ_JAFLNA010000024.1"/>
</dbReference>
<dbReference type="Gene3D" id="1.10.700.10">
    <property type="entry name" value="Dioxygenase LigAB, LigA subunit"/>
    <property type="match status" value="1"/>
</dbReference>